<accession>A0A1H3MFM1</accession>
<sequence>MNSHLKSLCNNLNIELIYTDNKYTVLSNGSKNSIPVIRANKVFRNCPRNVAEAIIEYYFFLDNENLNLVEEYLEQKNILSYKIKVPIQLSYPIESKAITKKSNKTIAESEIEANISHIILKDFKGNKSYVKPNEAIKPLTDNIYELDVTVDYIDT</sequence>
<name>A0A1H3MFM1_9FIRM</name>
<reference evidence="1 2" key="1">
    <citation type="submission" date="2016-10" db="EMBL/GenBank/DDBJ databases">
        <authorList>
            <person name="de Groot N.N."/>
        </authorList>
    </citation>
    <scope>NUCLEOTIDE SEQUENCE [LARGE SCALE GENOMIC DNA]</scope>
    <source>
        <strain evidence="1 2">DSM 21650</strain>
    </source>
</reference>
<dbReference type="OrthoDB" id="9899451at2"/>
<evidence type="ECO:0000313" key="1">
    <source>
        <dbReference type="EMBL" id="SDY75098.1"/>
    </source>
</evidence>
<dbReference type="EMBL" id="FNQE01000006">
    <property type="protein sequence ID" value="SDY75098.1"/>
    <property type="molecule type" value="Genomic_DNA"/>
</dbReference>
<protein>
    <submittedName>
        <fullName evidence="1">Uncharacterized protein</fullName>
    </submittedName>
</protein>
<gene>
    <name evidence="1" type="ORF">SAMN05660462_00820</name>
</gene>
<dbReference type="AlphaFoldDB" id="A0A1H3MFM1"/>
<dbReference type="Proteomes" id="UP000198625">
    <property type="component" value="Unassembled WGS sequence"/>
</dbReference>
<dbReference type="RefSeq" id="WP_091727589.1">
    <property type="nucleotide sequence ID" value="NZ_FNQE01000006.1"/>
</dbReference>
<evidence type="ECO:0000313" key="2">
    <source>
        <dbReference type="Proteomes" id="UP000198625"/>
    </source>
</evidence>
<organism evidence="1 2">
    <name type="scientific">Proteiniborus ethanoligenes</name>
    <dbReference type="NCBI Taxonomy" id="415015"/>
    <lineage>
        <taxon>Bacteria</taxon>
        <taxon>Bacillati</taxon>
        <taxon>Bacillota</taxon>
        <taxon>Clostridia</taxon>
        <taxon>Eubacteriales</taxon>
        <taxon>Proteiniborus</taxon>
    </lineage>
</organism>
<proteinExistence type="predicted"/>
<keyword evidence="2" id="KW-1185">Reference proteome</keyword>
<dbReference type="STRING" id="415015.SAMN05660462_00820"/>